<evidence type="ECO:0000313" key="3">
    <source>
        <dbReference type="Proteomes" id="UP000241507"/>
    </source>
</evidence>
<keyword evidence="1" id="KW-1133">Transmembrane helix</keyword>
<proteinExistence type="predicted"/>
<sequence>MVSMGIPAIIAVWGIFALGFDSINWGAAIIWGIAATIIFTLVTIMGKKMGMTRMDLLDLLGSFFMPPHSKSSRQLGMAIHLMNGALLGISWAYGTVLFSVDANWLTGLAWGIILWILALLMMSTLSAVHPAIKKGHQEDPGIAATNFGKMTPVGSLIGHIIFGVVLGFLYSYIPF</sequence>
<organism evidence="2 3">
    <name type="scientific">Christiangramia fulva</name>
    <dbReference type="NCBI Taxonomy" id="2126553"/>
    <lineage>
        <taxon>Bacteria</taxon>
        <taxon>Pseudomonadati</taxon>
        <taxon>Bacteroidota</taxon>
        <taxon>Flavobacteriia</taxon>
        <taxon>Flavobacteriales</taxon>
        <taxon>Flavobacteriaceae</taxon>
        <taxon>Christiangramia</taxon>
    </lineage>
</organism>
<dbReference type="KEGG" id="grs:C7S20_02385"/>
<protein>
    <submittedName>
        <fullName evidence="2">Uncharacterized protein</fullName>
    </submittedName>
</protein>
<dbReference type="InterPro" id="IPR046739">
    <property type="entry name" value="DUF6789"/>
</dbReference>
<feature type="transmembrane region" description="Helical" evidence="1">
    <location>
        <begin position="153"/>
        <end position="173"/>
    </location>
</feature>
<gene>
    <name evidence="2" type="ORF">C7S20_02385</name>
</gene>
<keyword evidence="1" id="KW-0812">Transmembrane</keyword>
<dbReference type="Pfam" id="PF20587">
    <property type="entry name" value="DUF6789"/>
    <property type="match status" value="1"/>
</dbReference>
<feature type="transmembrane region" description="Helical" evidence="1">
    <location>
        <begin position="29"/>
        <end position="46"/>
    </location>
</feature>
<name>A0A2R3Z1R7_9FLAO</name>
<dbReference type="Proteomes" id="UP000241507">
    <property type="component" value="Chromosome"/>
</dbReference>
<feature type="transmembrane region" description="Helical" evidence="1">
    <location>
        <begin position="75"/>
        <end position="96"/>
    </location>
</feature>
<reference evidence="3" key="1">
    <citation type="submission" date="2018-03" db="EMBL/GenBank/DDBJ databases">
        <title>Gramella fulva sp. nov., isolated from a dry surface of tidal flat.</title>
        <authorList>
            <person name="Hwang S.H."/>
            <person name="Hwang W.M."/>
            <person name="Kang K."/>
            <person name="Ahn T.-Y."/>
        </authorList>
    </citation>
    <scope>NUCLEOTIDE SEQUENCE [LARGE SCALE GENOMIC DNA]</scope>
    <source>
        <strain evidence="3">SH35</strain>
    </source>
</reference>
<evidence type="ECO:0000313" key="2">
    <source>
        <dbReference type="EMBL" id="AVR44203.1"/>
    </source>
</evidence>
<feature type="transmembrane region" description="Helical" evidence="1">
    <location>
        <begin position="108"/>
        <end position="132"/>
    </location>
</feature>
<keyword evidence="1" id="KW-0472">Membrane</keyword>
<dbReference type="EMBL" id="CP028136">
    <property type="protein sequence ID" value="AVR44203.1"/>
    <property type="molecule type" value="Genomic_DNA"/>
</dbReference>
<evidence type="ECO:0000256" key="1">
    <source>
        <dbReference type="SAM" id="Phobius"/>
    </source>
</evidence>
<accession>A0A2R3Z1R7</accession>
<dbReference type="AlphaFoldDB" id="A0A2R3Z1R7"/>
<keyword evidence="3" id="KW-1185">Reference proteome</keyword>